<protein>
    <submittedName>
        <fullName evidence="5">PHYE protein</fullName>
    </submittedName>
</protein>
<name>A0A812TG72_9DINO</name>
<organism evidence="5 6">
    <name type="scientific">Symbiodinium necroappetens</name>
    <dbReference type="NCBI Taxonomy" id="1628268"/>
    <lineage>
        <taxon>Eukaryota</taxon>
        <taxon>Sar</taxon>
        <taxon>Alveolata</taxon>
        <taxon>Dinophyceae</taxon>
        <taxon>Suessiales</taxon>
        <taxon>Symbiodiniaceae</taxon>
        <taxon>Symbiodinium</taxon>
    </lineage>
</organism>
<feature type="domain" description="PAC" evidence="4">
    <location>
        <begin position="257"/>
        <end position="309"/>
    </location>
</feature>
<dbReference type="PROSITE" id="PS50053">
    <property type="entry name" value="UBIQUITIN_2"/>
    <property type="match status" value="1"/>
</dbReference>
<dbReference type="InterPro" id="IPR035965">
    <property type="entry name" value="PAS-like_dom_sf"/>
</dbReference>
<proteinExistence type="predicted"/>
<dbReference type="CDD" id="cd17039">
    <property type="entry name" value="Ubl_ubiquitin_like"/>
    <property type="match status" value="1"/>
</dbReference>
<dbReference type="InterPro" id="IPR029071">
    <property type="entry name" value="Ubiquitin-like_domsf"/>
</dbReference>
<dbReference type="NCBIfam" id="TIGR00229">
    <property type="entry name" value="sensory_box"/>
    <property type="match status" value="1"/>
</dbReference>
<dbReference type="InterPro" id="IPR000014">
    <property type="entry name" value="PAS"/>
</dbReference>
<comment type="caution">
    <text evidence="5">The sequence shown here is derived from an EMBL/GenBank/DDBJ whole genome shotgun (WGS) entry which is preliminary data.</text>
</comment>
<evidence type="ECO:0000259" key="2">
    <source>
        <dbReference type="PROSITE" id="PS50053"/>
    </source>
</evidence>
<dbReference type="AlphaFoldDB" id="A0A812TG72"/>
<evidence type="ECO:0000256" key="1">
    <source>
        <dbReference type="SAM" id="MobiDB-lite"/>
    </source>
</evidence>
<dbReference type="SMART" id="SM00086">
    <property type="entry name" value="PAC"/>
    <property type="match status" value="1"/>
</dbReference>
<feature type="region of interest" description="Disordered" evidence="1">
    <location>
        <begin position="741"/>
        <end position="762"/>
    </location>
</feature>
<dbReference type="SMART" id="SM00213">
    <property type="entry name" value="UBQ"/>
    <property type="match status" value="1"/>
</dbReference>
<dbReference type="SUPFAM" id="SSF55785">
    <property type="entry name" value="PYP-like sensor domain (PAS domain)"/>
    <property type="match status" value="2"/>
</dbReference>
<dbReference type="SMART" id="SM00091">
    <property type="entry name" value="PAS"/>
    <property type="match status" value="2"/>
</dbReference>
<feature type="domain" description="Ubiquitin-like" evidence="2">
    <location>
        <begin position="769"/>
        <end position="816"/>
    </location>
</feature>
<dbReference type="Gene3D" id="3.10.20.90">
    <property type="entry name" value="Phosphatidylinositol 3-kinase Catalytic Subunit, Chain A, domain 1"/>
    <property type="match status" value="1"/>
</dbReference>
<dbReference type="InterPro" id="IPR001610">
    <property type="entry name" value="PAC"/>
</dbReference>
<dbReference type="Pfam" id="PF00240">
    <property type="entry name" value="ubiquitin"/>
    <property type="match status" value="1"/>
</dbReference>
<dbReference type="OrthoDB" id="10266508at2759"/>
<dbReference type="InterPro" id="IPR013767">
    <property type="entry name" value="PAS_fold"/>
</dbReference>
<feature type="compositionally biased region" description="Basic residues" evidence="1">
    <location>
        <begin position="598"/>
        <end position="622"/>
    </location>
</feature>
<feature type="region of interest" description="Disordered" evidence="1">
    <location>
        <begin position="598"/>
        <end position="721"/>
    </location>
</feature>
<feature type="compositionally biased region" description="Basic and acidic residues" evidence="1">
    <location>
        <begin position="651"/>
        <end position="663"/>
    </location>
</feature>
<feature type="compositionally biased region" description="Low complexity" evidence="1">
    <location>
        <begin position="675"/>
        <end position="688"/>
    </location>
</feature>
<gene>
    <name evidence="5" type="primary">PHYE</name>
    <name evidence="5" type="ORF">SNEC2469_LOCUS15360</name>
</gene>
<dbReference type="PROSITE" id="PS50112">
    <property type="entry name" value="PAS"/>
    <property type="match status" value="1"/>
</dbReference>
<evidence type="ECO:0000259" key="4">
    <source>
        <dbReference type="PROSITE" id="PS50113"/>
    </source>
</evidence>
<dbReference type="CDD" id="cd00130">
    <property type="entry name" value="PAS"/>
    <property type="match status" value="2"/>
</dbReference>
<dbReference type="PROSITE" id="PS50113">
    <property type="entry name" value="PAC"/>
    <property type="match status" value="1"/>
</dbReference>
<accession>A0A812TG72</accession>
<dbReference type="GO" id="GO:0006355">
    <property type="term" value="P:regulation of DNA-templated transcription"/>
    <property type="evidence" value="ECO:0007669"/>
    <property type="project" value="InterPro"/>
</dbReference>
<dbReference type="InterPro" id="IPR000700">
    <property type="entry name" value="PAS-assoc_C"/>
</dbReference>
<evidence type="ECO:0000313" key="6">
    <source>
        <dbReference type="Proteomes" id="UP000601435"/>
    </source>
</evidence>
<dbReference type="InterPro" id="IPR000626">
    <property type="entry name" value="Ubiquitin-like_dom"/>
</dbReference>
<evidence type="ECO:0000313" key="5">
    <source>
        <dbReference type="EMBL" id="CAE7534167.1"/>
    </source>
</evidence>
<dbReference type="Gene3D" id="3.30.450.20">
    <property type="entry name" value="PAS domain"/>
    <property type="match status" value="2"/>
</dbReference>
<keyword evidence="6" id="KW-1185">Reference proteome</keyword>
<dbReference type="SUPFAM" id="SSF54236">
    <property type="entry name" value="Ubiquitin-like"/>
    <property type="match status" value="1"/>
</dbReference>
<reference evidence="5" key="1">
    <citation type="submission" date="2021-02" db="EMBL/GenBank/DDBJ databases">
        <authorList>
            <person name="Dougan E. K."/>
            <person name="Rhodes N."/>
            <person name="Thang M."/>
            <person name="Chan C."/>
        </authorList>
    </citation>
    <scope>NUCLEOTIDE SEQUENCE</scope>
</reference>
<dbReference type="EMBL" id="CAJNJA010024919">
    <property type="protein sequence ID" value="CAE7534167.1"/>
    <property type="molecule type" value="Genomic_DNA"/>
</dbReference>
<dbReference type="Proteomes" id="UP000601435">
    <property type="component" value="Unassembled WGS sequence"/>
</dbReference>
<sequence length="893" mass="98465">MSCCVASPTELQAQLNEAQRALADSRKVLSATKKALADAEKSLRDQAEAYGCLRRCFDGANAPVVAVDRYGLITRWNRKAEEVFGCPCESALRRPFSEFLETGDQPGLADLQAAITSKAMLSPNGVAHLQRRFCVHSRAAGQPWHEVLFLASSCPSASSKDAAGVLYIGQEVTGLLKSSHSSEVTLQDRLIREVNAPLIAVDRSGCVEEWNRGAELLTGFTKEEAVGKRLVQNYIADEFSDSVQTMLSQGMNGQEITNYEFSLWTKSGQRKDILWSATARRDRHGNIVGVIGIGHDITELRSESKMLANYVRICGAAVWSLKGNAKTGVITDSKTREIEHLISQQAQMDICDPRMVLWRASFVSILKTMCQNFWMRRKGVQEGVHVPPEKLGERNEIVTTDFGYEFCFEAPNGSVKWYKVQGHLIQECTLGSQFEVTGSMQEVTSMLIDKVMGDRWQKWWSRMCHMVFDATLLVDTQEYRVLNAWGEEKVFGCKLQSHHPLLQLIKPEDTVSLKEAFNEVTFKGFERGRTLHLLRPGNQRDTPAQCFLLSADQENPNECMMGIRMQVTASDENVSVLWDVAKPNPVLTLEDLARLKSGLKRSHRRPSRNLRNVHQRSLHPRSRTSDPIASSHSLSSIPEDLHGEFEDDDDVRSVSDMSDRGSEAENSMADDSESRCSSSEHSSTSNDEGMSEVGVCNSSPARSASEDFVPGAPHDWSSNPFNLSPKKGRLLLDASSPSRGAKYGGVPARQLAPGAPLPVQRKARVGPPTVKLRWSGQSFSLNLNDFASISELRAHIHRLTGVPAIRQTLILGGKRLPINEDSSPTMNEPNWQEIKDLVRPGQCLMMVGSVPDPHAVQVQEASAPTPAQATPEVAEAAEAAVLPASPTAAEPAV</sequence>
<dbReference type="Pfam" id="PF00989">
    <property type="entry name" value="PAS"/>
    <property type="match status" value="2"/>
</dbReference>
<feature type="compositionally biased region" description="Polar residues" evidence="1">
    <location>
        <begin position="625"/>
        <end position="636"/>
    </location>
</feature>
<evidence type="ECO:0000259" key="3">
    <source>
        <dbReference type="PROSITE" id="PS50112"/>
    </source>
</evidence>
<feature type="domain" description="PAS" evidence="3">
    <location>
        <begin position="189"/>
        <end position="254"/>
    </location>
</feature>